<reference evidence="5 6" key="1">
    <citation type="submission" date="2017-08" db="EMBL/GenBank/DDBJ databases">
        <title>WGS of Clinical strains of the CDC Group NO-1 linked to zoonotic infections in humans.</title>
        <authorList>
            <person name="Bernier A.-M."/>
            <person name="Bernard K."/>
        </authorList>
    </citation>
    <scope>NUCLEOTIDE SEQUENCE [LARGE SCALE GENOMIC DNA]</scope>
    <source>
        <strain evidence="5 6">NML120219</strain>
    </source>
</reference>
<feature type="DNA-binding region" description="H-T-H motif" evidence="2">
    <location>
        <begin position="42"/>
        <end position="61"/>
    </location>
</feature>
<dbReference type="SUPFAM" id="SSF46689">
    <property type="entry name" value="Homeodomain-like"/>
    <property type="match status" value="1"/>
</dbReference>
<keyword evidence="1 2" id="KW-0238">DNA-binding</keyword>
<feature type="compositionally biased region" description="Basic residues" evidence="3">
    <location>
        <begin position="1"/>
        <end position="15"/>
    </location>
</feature>
<name>A0A2A2AZT6_9BURK</name>
<dbReference type="GO" id="GO:0003700">
    <property type="term" value="F:DNA-binding transcription factor activity"/>
    <property type="evidence" value="ECO:0007669"/>
    <property type="project" value="TreeGrafter"/>
</dbReference>
<gene>
    <name evidence="5" type="ORF">CK621_04775</name>
</gene>
<dbReference type="PANTHER" id="PTHR30055:SF235">
    <property type="entry name" value="TRANSCRIPTIONAL REGULATORY PROTEIN"/>
    <property type="match status" value="1"/>
</dbReference>
<dbReference type="InterPro" id="IPR001647">
    <property type="entry name" value="HTH_TetR"/>
</dbReference>
<protein>
    <submittedName>
        <fullName evidence="5">TetR family transcriptional regulator</fullName>
    </submittedName>
</protein>
<evidence type="ECO:0000313" key="6">
    <source>
        <dbReference type="Proteomes" id="UP000218439"/>
    </source>
</evidence>
<organism evidence="5 6">
    <name type="scientific">Vandammella animalimorsus</name>
    <dbReference type="NCBI Taxonomy" id="2029117"/>
    <lineage>
        <taxon>Bacteria</taxon>
        <taxon>Pseudomonadati</taxon>
        <taxon>Pseudomonadota</taxon>
        <taxon>Betaproteobacteria</taxon>
        <taxon>Burkholderiales</taxon>
        <taxon>Comamonadaceae</taxon>
        <taxon>Vandammella</taxon>
    </lineage>
</organism>
<dbReference type="GO" id="GO:0000976">
    <property type="term" value="F:transcription cis-regulatory region binding"/>
    <property type="evidence" value="ECO:0007669"/>
    <property type="project" value="TreeGrafter"/>
</dbReference>
<evidence type="ECO:0000256" key="1">
    <source>
        <dbReference type="ARBA" id="ARBA00023125"/>
    </source>
</evidence>
<evidence type="ECO:0000256" key="2">
    <source>
        <dbReference type="PROSITE-ProRule" id="PRU00335"/>
    </source>
</evidence>
<evidence type="ECO:0000259" key="4">
    <source>
        <dbReference type="PROSITE" id="PS50977"/>
    </source>
</evidence>
<dbReference type="InterPro" id="IPR009057">
    <property type="entry name" value="Homeodomain-like_sf"/>
</dbReference>
<feature type="region of interest" description="Disordered" evidence="3">
    <location>
        <begin position="1"/>
        <end position="22"/>
    </location>
</feature>
<dbReference type="Proteomes" id="UP000218439">
    <property type="component" value="Unassembled WGS sequence"/>
</dbReference>
<evidence type="ECO:0000313" key="5">
    <source>
        <dbReference type="EMBL" id="PAT43283.1"/>
    </source>
</evidence>
<accession>A0A2A2AZT6</accession>
<feature type="domain" description="HTH tetR-type" evidence="4">
    <location>
        <begin position="19"/>
        <end position="79"/>
    </location>
</feature>
<dbReference type="InterPro" id="IPR050109">
    <property type="entry name" value="HTH-type_TetR-like_transc_reg"/>
</dbReference>
<dbReference type="EMBL" id="NSJE01000006">
    <property type="protein sequence ID" value="PAT43283.1"/>
    <property type="molecule type" value="Genomic_DNA"/>
</dbReference>
<dbReference type="AlphaFoldDB" id="A0A2A2AZT6"/>
<proteinExistence type="predicted"/>
<comment type="caution">
    <text evidence="5">The sequence shown here is derived from an EMBL/GenBank/DDBJ whole genome shotgun (WGS) entry which is preliminary data.</text>
</comment>
<evidence type="ECO:0000256" key="3">
    <source>
        <dbReference type="SAM" id="MobiDB-lite"/>
    </source>
</evidence>
<dbReference type="Gene3D" id="1.10.357.10">
    <property type="entry name" value="Tetracycline Repressor, domain 2"/>
    <property type="match status" value="1"/>
</dbReference>
<dbReference type="PANTHER" id="PTHR30055">
    <property type="entry name" value="HTH-TYPE TRANSCRIPTIONAL REGULATOR RUTR"/>
    <property type="match status" value="1"/>
</dbReference>
<sequence>MSSKMKRSAARRRTQPRSEETRRRIINSALRLMQKVGFHQTNLQEIARGAKVTLGAVQHQFGNRQLLMETVIDEVMAPLAAAGTGWPQDAASLPLDQRAHEFVRLAWQQVYAPPSYVAAWSLFFGCKATPLLKRIDAHQEKIDPLIFAHFVKVFPEIAQRYPRPEDFAAVVFASLRGLAIMRLFTFDEQANERQLEIIAKTIVDAGSTASD</sequence>
<dbReference type="PROSITE" id="PS50977">
    <property type="entry name" value="HTH_TETR_2"/>
    <property type="match status" value="1"/>
</dbReference>
<dbReference type="Pfam" id="PF00440">
    <property type="entry name" value="TetR_N"/>
    <property type="match status" value="1"/>
</dbReference>